<gene>
    <name evidence="1" type="ORF">GALL_458470</name>
</gene>
<name>A0A1J5PP11_9ZZZZ</name>
<proteinExistence type="predicted"/>
<reference evidence="1" key="1">
    <citation type="submission" date="2016-10" db="EMBL/GenBank/DDBJ databases">
        <title>Sequence of Gallionella enrichment culture.</title>
        <authorList>
            <person name="Poehlein A."/>
            <person name="Muehling M."/>
            <person name="Daniel R."/>
        </authorList>
    </citation>
    <scope>NUCLEOTIDE SEQUENCE</scope>
</reference>
<accession>A0A1J5PP11</accession>
<evidence type="ECO:0000313" key="1">
    <source>
        <dbReference type="EMBL" id="OIQ72528.1"/>
    </source>
</evidence>
<dbReference type="AlphaFoldDB" id="A0A1J5PP11"/>
<organism evidence="1">
    <name type="scientific">mine drainage metagenome</name>
    <dbReference type="NCBI Taxonomy" id="410659"/>
    <lineage>
        <taxon>unclassified sequences</taxon>
        <taxon>metagenomes</taxon>
        <taxon>ecological metagenomes</taxon>
    </lineage>
</organism>
<sequence>MSGISAWRDMGDAHPPSARAVLIKTVKGRSSRFALMGEVILELFLSRRGA</sequence>
<comment type="caution">
    <text evidence="1">The sequence shown here is derived from an EMBL/GenBank/DDBJ whole genome shotgun (WGS) entry which is preliminary data.</text>
</comment>
<protein>
    <submittedName>
        <fullName evidence="1">Uncharacterized protein</fullName>
    </submittedName>
</protein>
<dbReference type="EMBL" id="MLJW01003234">
    <property type="protein sequence ID" value="OIQ72528.1"/>
    <property type="molecule type" value="Genomic_DNA"/>
</dbReference>